<evidence type="ECO:0000313" key="2">
    <source>
        <dbReference type="Proteomes" id="UP001499954"/>
    </source>
</evidence>
<gene>
    <name evidence="1" type="ORF">GCM10009717_17020</name>
</gene>
<evidence type="ECO:0000313" key="1">
    <source>
        <dbReference type="EMBL" id="GAA1951551.1"/>
    </source>
</evidence>
<dbReference type="EMBL" id="BAAAMK010000002">
    <property type="protein sequence ID" value="GAA1951551.1"/>
    <property type="molecule type" value="Genomic_DNA"/>
</dbReference>
<proteinExistence type="predicted"/>
<organism evidence="1 2">
    <name type="scientific">Agromyces allii</name>
    <dbReference type="NCBI Taxonomy" id="393607"/>
    <lineage>
        <taxon>Bacteria</taxon>
        <taxon>Bacillati</taxon>
        <taxon>Actinomycetota</taxon>
        <taxon>Actinomycetes</taxon>
        <taxon>Micrococcales</taxon>
        <taxon>Microbacteriaceae</taxon>
        <taxon>Agromyces</taxon>
    </lineage>
</organism>
<protein>
    <recommendedName>
        <fullName evidence="3">AbiEi antitoxin C-terminal domain-containing protein</fullName>
    </recommendedName>
</protein>
<reference evidence="1 2" key="1">
    <citation type="journal article" date="2019" name="Int. J. Syst. Evol. Microbiol.">
        <title>The Global Catalogue of Microorganisms (GCM) 10K type strain sequencing project: providing services to taxonomists for standard genome sequencing and annotation.</title>
        <authorList>
            <consortium name="The Broad Institute Genomics Platform"/>
            <consortium name="The Broad Institute Genome Sequencing Center for Infectious Disease"/>
            <person name="Wu L."/>
            <person name="Ma J."/>
        </authorList>
    </citation>
    <scope>NUCLEOTIDE SEQUENCE [LARGE SCALE GENOMIC DNA]</scope>
    <source>
        <strain evidence="1 2">JCM 13584</strain>
    </source>
</reference>
<keyword evidence="2" id="KW-1185">Reference proteome</keyword>
<dbReference type="Proteomes" id="UP001499954">
    <property type="component" value="Unassembled WGS sequence"/>
</dbReference>
<dbReference type="RefSeq" id="WP_157413737.1">
    <property type="nucleotide sequence ID" value="NZ_BAAAMK010000002.1"/>
</dbReference>
<sequence>MVKLPPVLGTDHFSIAELCAARIDGDLVAIAGAWAPIDEPDIPSFRALVVAHGAPRSLIIERMSAAWVHGAGLAPPRRAQFCVPIDARISVITDPGIAVREVKIQEAEIVSFGLVRCTSLVRTAFDLLRDTSAADGPTTDVVGSLLADHAELEGAVRDRLVRTARLPHKARALARLDAAAAAVTAGFSRR</sequence>
<comment type="caution">
    <text evidence="1">The sequence shown here is derived from an EMBL/GenBank/DDBJ whole genome shotgun (WGS) entry which is preliminary data.</text>
</comment>
<evidence type="ECO:0008006" key="3">
    <source>
        <dbReference type="Google" id="ProtNLM"/>
    </source>
</evidence>
<accession>A0ABN2QGP2</accession>
<name>A0ABN2QGP2_9MICO</name>